<evidence type="ECO:0000313" key="2">
    <source>
        <dbReference type="Proteomes" id="UP000321787"/>
    </source>
</evidence>
<dbReference type="Proteomes" id="UP000321787">
    <property type="component" value="Unassembled WGS sequence"/>
</dbReference>
<comment type="caution">
    <text evidence="1">The sequence shown here is derived from an EMBL/GenBank/DDBJ whole genome shotgun (WGS) entry which is preliminary data.</text>
</comment>
<dbReference type="AlphaFoldDB" id="A0A510UNC6"/>
<dbReference type="EMBL" id="BJTZ01000080">
    <property type="protein sequence ID" value="GEK16163.1"/>
    <property type="molecule type" value="Genomic_DNA"/>
</dbReference>
<gene>
    <name evidence="1" type="ORF">AFI02nite_41990</name>
</gene>
<sequence length="62" mass="7036">MDDQSVDAICAQITEQVVHITADKMYDTDAVFQTLDDYFPNADIVFHRKIIALLMRCTISKG</sequence>
<accession>A0A510UNC6</accession>
<name>A0A510UNC6_ALIFS</name>
<reference evidence="1 2" key="1">
    <citation type="submission" date="2019-07" db="EMBL/GenBank/DDBJ databases">
        <title>Whole genome shotgun sequence of Aliivibrio fischeri NBRC 101058.</title>
        <authorList>
            <person name="Hosoyama A."/>
            <person name="Uohara A."/>
            <person name="Ohji S."/>
            <person name="Ichikawa N."/>
        </authorList>
    </citation>
    <scope>NUCLEOTIDE SEQUENCE [LARGE SCALE GENOMIC DNA]</scope>
    <source>
        <strain evidence="1 2">NBRC 101058</strain>
    </source>
</reference>
<proteinExistence type="predicted"/>
<organism evidence="1 2">
    <name type="scientific">Aliivibrio fischeri</name>
    <name type="common">Vibrio fischeri</name>
    <dbReference type="NCBI Taxonomy" id="668"/>
    <lineage>
        <taxon>Bacteria</taxon>
        <taxon>Pseudomonadati</taxon>
        <taxon>Pseudomonadota</taxon>
        <taxon>Gammaproteobacteria</taxon>
        <taxon>Vibrionales</taxon>
        <taxon>Vibrionaceae</taxon>
        <taxon>Aliivibrio</taxon>
    </lineage>
</organism>
<protein>
    <submittedName>
        <fullName evidence="1">Uncharacterized protein</fullName>
    </submittedName>
</protein>
<evidence type="ECO:0000313" key="1">
    <source>
        <dbReference type="EMBL" id="GEK16163.1"/>
    </source>
</evidence>